<accession>A0A3B0MU22</accession>
<evidence type="ECO:0000313" key="2">
    <source>
        <dbReference type="Proteomes" id="UP000272908"/>
    </source>
</evidence>
<dbReference type="OrthoDB" id="7351393at2"/>
<dbReference type="AlphaFoldDB" id="A0A3B0MU22"/>
<dbReference type="PANTHER" id="PTHR21192">
    <property type="entry name" value="NUCLEAR PROTEIN E3-3"/>
    <property type="match status" value="1"/>
</dbReference>
<dbReference type="Proteomes" id="UP000272908">
    <property type="component" value="Unassembled WGS sequence"/>
</dbReference>
<keyword evidence="2" id="KW-1185">Reference proteome</keyword>
<reference evidence="2" key="1">
    <citation type="submission" date="2018-08" db="EMBL/GenBank/DDBJ databases">
        <authorList>
            <person name="Rodrigo-Torres L."/>
            <person name="Arahal R. D."/>
            <person name="Lucena T."/>
        </authorList>
    </citation>
    <scope>NUCLEOTIDE SEQUENCE [LARGE SCALE GENOMIC DNA]</scope>
    <source>
        <strain evidence="2">CECT 7235</strain>
    </source>
</reference>
<evidence type="ECO:0008006" key="3">
    <source>
        <dbReference type="Google" id="ProtNLM"/>
    </source>
</evidence>
<dbReference type="Pfam" id="PF04430">
    <property type="entry name" value="DUF498"/>
    <property type="match status" value="1"/>
</dbReference>
<dbReference type="Gene3D" id="3.40.1230.10">
    <property type="entry name" value="MTH938-like"/>
    <property type="match status" value="1"/>
</dbReference>
<proteinExistence type="predicted"/>
<dbReference type="RefSeq" id="WP_121096241.1">
    <property type="nucleotide sequence ID" value="NZ_UIHC01000039.1"/>
</dbReference>
<dbReference type="CDD" id="cd00248">
    <property type="entry name" value="Mth938-like"/>
    <property type="match status" value="1"/>
</dbReference>
<sequence>MQLSEIEFGDAKPIEGYGPDFYRLGGQTYPAPVLIYGGEVHGWGGYDEAAPLLALAGRVDVLLVGTGPQIAHLPKGLRAELDAAGIGAEVMDSPAACRTYNVLLSEQRRVAVALLAAVGA</sequence>
<dbReference type="PANTHER" id="PTHR21192:SF2">
    <property type="entry name" value="NADH DEHYDROGENASE [UBIQUINONE] 1 ALPHA SUBCOMPLEX ASSEMBLY FACTOR 3"/>
    <property type="match status" value="1"/>
</dbReference>
<dbReference type="EMBL" id="UIHC01000039">
    <property type="protein sequence ID" value="SUZ33159.1"/>
    <property type="molecule type" value="Genomic_DNA"/>
</dbReference>
<evidence type="ECO:0000313" key="1">
    <source>
        <dbReference type="EMBL" id="SUZ33159.1"/>
    </source>
</evidence>
<dbReference type="InterPro" id="IPR007523">
    <property type="entry name" value="NDUFAF3/AAMDC"/>
</dbReference>
<protein>
    <recommendedName>
        <fullName evidence="3">NADH dehydrogenase [ubiquinone] 1 alpha subcomplex assembly factor 3</fullName>
    </recommendedName>
</protein>
<gene>
    <name evidence="1" type="ORF">ROE7235_02927</name>
</gene>
<name>A0A3B0MU22_9RHOB</name>
<organism evidence="1 2">
    <name type="scientific">Roseinatronobacter ekhonensis</name>
    <dbReference type="NCBI Taxonomy" id="254356"/>
    <lineage>
        <taxon>Bacteria</taxon>
        <taxon>Pseudomonadati</taxon>
        <taxon>Pseudomonadota</taxon>
        <taxon>Alphaproteobacteria</taxon>
        <taxon>Rhodobacterales</taxon>
        <taxon>Paracoccaceae</taxon>
        <taxon>Roseinatronobacter</taxon>
    </lineage>
</organism>
<dbReference type="SUPFAM" id="SSF64076">
    <property type="entry name" value="MTH938-like"/>
    <property type="match status" value="1"/>
</dbReference>
<dbReference type="InterPro" id="IPR036748">
    <property type="entry name" value="MTH938-like_sf"/>
</dbReference>